<evidence type="ECO:0000313" key="4">
    <source>
        <dbReference type="Proteomes" id="UP001201985"/>
    </source>
</evidence>
<dbReference type="PANTHER" id="PTHR11091:SF0">
    <property type="entry name" value="MALATE DEHYDROGENASE"/>
    <property type="match status" value="1"/>
</dbReference>
<dbReference type="InterPro" id="IPR043144">
    <property type="entry name" value="Mal/L-sulf/L-lact_DH-like_ah"/>
</dbReference>
<evidence type="ECO:0000256" key="1">
    <source>
        <dbReference type="ARBA" id="ARBA00006056"/>
    </source>
</evidence>
<dbReference type="RefSeq" id="WP_120009549.1">
    <property type="nucleotide sequence ID" value="NZ_JALBUU010000028.1"/>
</dbReference>
<comment type="caution">
    <text evidence="3">The sequence shown here is derived from an EMBL/GenBank/DDBJ whole genome shotgun (WGS) entry which is preliminary data.</text>
</comment>
<protein>
    <submittedName>
        <fullName evidence="3">Ldh family oxidoreductase</fullName>
    </submittedName>
</protein>
<dbReference type="PANTHER" id="PTHR11091">
    <property type="entry name" value="OXIDOREDUCTASE-RELATED"/>
    <property type="match status" value="1"/>
</dbReference>
<evidence type="ECO:0000313" key="3">
    <source>
        <dbReference type="EMBL" id="MCI0755008.1"/>
    </source>
</evidence>
<keyword evidence="4" id="KW-1185">Reference proteome</keyword>
<dbReference type="InterPro" id="IPR003767">
    <property type="entry name" value="Malate/L-lactate_DH-like"/>
</dbReference>
<dbReference type="Gene3D" id="3.30.1370.60">
    <property type="entry name" value="Hypothetical oxidoreductase yiak, domain 2"/>
    <property type="match status" value="1"/>
</dbReference>
<dbReference type="InterPro" id="IPR043143">
    <property type="entry name" value="Mal/L-sulf/L-lact_DH-like_NADP"/>
</dbReference>
<organism evidence="3 4">
    <name type="scientific">Teichococcus vastitatis</name>
    <dbReference type="NCBI Taxonomy" id="2307076"/>
    <lineage>
        <taxon>Bacteria</taxon>
        <taxon>Pseudomonadati</taxon>
        <taxon>Pseudomonadota</taxon>
        <taxon>Alphaproteobacteria</taxon>
        <taxon>Acetobacterales</taxon>
        <taxon>Roseomonadaceae</taxon>
        <taxon>Roseomonas</taxon>
    </lineage>
</organism>
<dbReference type="Pfam" id="PF02615">
    <property type="entry name" value="Ldh_2"/>
    <property type="match status" value="1"/>
</dbReference>
<gene>
    <name evidence="3" type="ORF">MON41_14895</name>
</gene>
<reference evidence="3 4" key="1">
    <citation type="submission" date="2022-03" db="EMBL/GenBank/DDBJ databases">
        <title>Complete genome analysis of Roseomonas KG 17.1 : a prolific producer of plant growth promoters.</title>
        <authorList>
            <person name="Saadouli I."/>
            <person name="Najjari A."/>
            <person name="Mosbah A."/>
            <person name="Ouzari H.I."/>
        </authorList>
    </citation>
    <scope>NUCLEOTIDE SEQUENCE [LARGE SCALE GENOMIC DNA]</scope>
    <source>
        <strain evidence="3 4">KG17-1</strain>
    </source>
</reference>
<proteinExistence type="inferred from homology"/>
<accession>A0ABS9W708</accession>
<keyword evidence="2" id="KW-0560">Oxidoreductase</keyword>
<comment type="similarity">
    <text evidence="1">Belongs to the LDH2/MDH2 oxidoreductase family.</text>
</comment>
<dbReference type="EMBL" id="JALBUU010000028">
    <property type="protein sequence ID" value="MCI0755008.1"/>
    <property type="molecule type" value="Genomic_DNA"/>
</dbReference>
<dbReference type="Gene3D" id="1.10.1530.10">
    <property type="match status" value="1"/>
</dbReference>
<dbReference type="InterPro" id="IPR036111">
    <property type="entry name" value="Mal/L-sulfo/L-lacto_DH-like_sf"/>
</dbReference>
<sequence length="330" mass="34715">MRIAIEDARQLAERGLRGQGLPEADAALVAEHLLDCELRGLGYAGLARVVSIAERFERLRRQERPVEVLSETAVSASISGGDNVGYVVGHRATRLAIAKARESGIALVGAQDTWYTGMLSFYAEMATAADLAVMIASNATPWVAPAGGTEARFGTNPICFGFPGEKGPVIWDIGISDVIHAQAVMARRLGRKLPPGTAYDAAGNPTTDPGAALEGAFVAWGGHRGSGLGIAVQLLGMIAGSPAMPDHLSGFGFLIIAFRPDLLGPVDIFKQKASDYADLVRATRPVPGGPPVRMPFDRSAALRAERLAEGAIEVSEVILERLRGMAQAPG</sequence>
<evidence type="ECO:0000256" key="2">
    <source>
        <dbReference type="ARBA" id="ARBA00023002"/>
    </source>
</evidence>
<name>A0ABS9W708_9PROT</name>
<dbReference type="Proteomes" id="UP001201985">
    <property type="component" value="Unassembled WGS sequence"/>
</dbReference>
<dbReference type="SUPFAM" id="SSF89733">
    <property type="entry name" value="L-sulfolactate dehydrogenase-like"/>
    <property type="match status" value="1"/>
</dbReference>